<dbReference type="KEGG" id="abac:LuPra_01773"/>
<evidence type="ECO:0000313" key="5">
    <source>
        <dbReference type="Proteomes" id="UP000076079"/>
    </source>
</evidence>
<dbReference type="PIRSF" id="PIRSF011489">
    <property type="entry name" value="DUF479"/>
    <property type="match status" value="1"/>
</dbReference>
<dbReference type="Pfam" id="PF04336">
    <property type="entry name" value="ACP_PD"/>
    <property type="match status" value="1"/>
</dbReference>
<dbReference type="GO" id="GO:0006633">
    <property type="term" value="P:fatty acid biosynthetic process"/>
    <property type="evidence" value="ECO:0007669"/>
    <property type="project" value="InterPro"/>
</dbReference>
<accession>A0A143PLC1</accession>
<dbReference type="AlphaFoldDB" id="A0A143PLC1"/>
<dbReference type="GO" id="GO:0008770">
    <property type="term" value="F:[acyl-carrier-protein] phosphodiesterase activity"/>
    <property type="evidence" value="ECO:0007669"/>
    <property type="project" value="UniProtKB-EC"/>
</dbReference>
<keyword evidence="2 4" id="KW-0378">Hydrolase</keyword>
<dbReference type="Proteomes" id="UP000076079">
    <property type="component" value="Chromosome"/>
</dbReference>
<keyword evidence="1" id="KW-0444">Lipid biosynthesis</keyword>
<name>A0A143PLC1_LUTPR</name>
<dbReference type="OrthoDB" id="8442777at2"/>
<evidence type="ECO:0000256" key="2">
    <source>
        <dbReference type="ARBA" id="ARBA00022801"/>
    </source>
</evidence>
<keyword evidence="3" id="KW-0443">Lipid metabolism</keyword>
<dbReference type="PATRIC" id="fig|1813736.3.peg.1859"/>
<dbReference type="EC" id="3.1.4.14" evidence="4"/>
<sequence>MLAPAVNFLAHFLLSGTDDELRLGNLLGDVVKGRVAHYDHPGVTERMRTGIRLHRAIDSFSDAHPVVRRSKQRIAGRYGRLSGVIVDIYYDHVLAREWATHGEGTLAEFAADVYRTLREHLDRLPVGVHPLVHAMTRGNWLAGYAQITHIDRALRGMARRSRVAVGIGTAAEELARDYDAVAEDFAEFFPELRAHCVSFLAATHE</sequence>
<dbReference type="RefSeq" id="WP_157898916.1">
    <property type="nucleotide sequence ID" value="NZ_CP015136.1"/>
</dbReference>
<gene>
    <name evidence="4" type="primary">acpH</name>
    <name evidence="4" type="ORF">LuPra_01773</name>
</gene>
<reference evidence="4 5" key="1">
    <citation type="journal article" date="2016" name="Genome Announc.">
        <title>First Complete Genome Sequence of a Subdivision 6 Acidobacterium Strain.</title>
        <authorList>
            <person name="Huang S."/>
            <person name="Vieira S."/>
            <person name="Bunk B."/>
            <person name="Riedel T."/>
            <person name="Sproer C."/>
            <person name="Overmann J."/>
        </authorList>
    </citation>
    <scope>NUCLEOTIDE SEQUENCE [LARGE SCALE GENOMIC DNA]</scope>
    <source>
        <strain evidence="5">DSM 100886 HEG_-6_39</strain>
    </source>
</reference>
<proteinExistence type="predicted"/>
<reference evidence="5" key="2">
    <citation type="submission" date="2016-04" db="EMBL/GenBank/DDBJ databases">
        <title>First Complete Genome Sequence of a Subdivision 6 Acidobacterium.</title>
        <authorList>
            <person name="Huang S."/>
            <person name="Vieira S."/>
            <person name="Bunk B."/>
            <person name="Riedel T."/>
            <person name="Sproeer C."/>
            <person name="Overmann J."/>
        </authorList>
    </citation>
    <scope>NUCLEOTIDE SEQUENCE [LARGE SCALE GENOMIC DNA]</scope>
    <source>
        <strain evidence="5">DSM 100886 HEG_-6_39</strain>
    </source>
</reference>
<evidence type="ECO:0000256" key="1">
    <source>
        <dbReference type="ARBA" id="ARBA00022516"/>
    </source>
</evidence>
<organism evidence="4 5">
    <name type="scientific">Luteitalea pratensis</name>
    <dbReference type="NCBI Taxonomy" id="1855912"/>
    <lineage>
        <taxon>Bacteria</taxon>
        <taxon>Pseudomonadati</taxon>
        <taxon>Acidobacteriota</taxon>
        <taxon>Vicinamibacteria</taxon>
        <taxon>Vicinamibacterales</taxon>
        <taxon>Vicinamibacteraceae</taxon>
        <taxon>Luteitalea</taxon>
    </lineage>
</organism>
<evidence type="ECO:0000313" key="4">
    <source>
        <dbReference type="EMBL" id="AMY08569.1"/>
    </source>
</evidence>
<protein>
    <submittedName>
        <fullName evidence="4">Acyl carrier protein phosphodiesterase</fullName>
        <ecNumber evidence="4">3.1.4.14</ecNumber>
    </submittedName>
</protein>
<evidence type="ECO:0000256" key="3">
    <source>
        <dbReference type="ARBA" id="ARBA00023098"/>
    </source>
</evidence>
<dbReference type="STRING" id="1855912.LuPra_01773"/>
<dbReference type="PANTHER" id="PTHR38764">
    <property type="entry name" value="ACYL CARRIER PROTEIN PHOSPHODIESTERASE"/>
    <property type="match status" value="1"/>
</dbReference>
<dbReference type="InterPro" id="IPR007431">
    <property type="entry name" value="ACP_PD"/>
</dbReference>
<dbReference type="EMBL" id="CP015136">
    <property type="protein sequence ID" value="AMY08569.1"/>
    <property type="molecule type" value="Genomic_DNA"/>
</dbReference>
<dbReference type="PANTHER" id="PTHR38764:SF1">
    <property type="entry name" value="ACYL CARRIER PROTEIN PHOSPHODIESTERASE"/>
    <property type="match status" value="1"/>
</dbReference>
<keyword evidence="5" id="KW-1185">Reference proteome</keyword>